<protein>
    <submittedName>
        <fullName evidence="8">DivIVA domain-containing protein</fullName>
    </submittedName>
</protein>
<dbReference type="EMBL" id="FNDU01000001">
    <property type="protein sequence ID" value="SDH51654.1"/>
    <property type="molecule type" value="Genomic_DNA"/>
</dbReference>
<dbReference type="Gene3D" id="6.10.250.660">
    <property type="match status" value="1"/>
</dbReference>
<feature type="region of interest" description="Disordered" evidence="7">
    <location>
        <begin position="58"/>
        <end position="94"/>
    </location>
</feature>
<evidence type="ECO:0000313" key="9">
    <source>
        <dbReference type="Proteomes" id="UP000199017"/>
    </source>
</evidence>
<dbReference type="InterPro" id="IPR011229">
    <property type="entry name" value="Cell_cycle_GpsB"/>
</dbReference>
<keyword evidence="6" id="KW-0131">Cell cycle</keyword>
<gene>
    <name evidence="8" type="ORF">SAMN05216352_101522</name>
</gene>
<evidence type="ECO:0000256" key="7">
    <source>
        <dbReference type="SAM" id="MobiDB-lite"/>
    </source>
</evidence>
<keyword evidence="9" id="KW-1185">Reference proteome</keyword>
<evidence type="ECO:0000313" key="8">
    <source>
        <dbReference type="EMBL" id="SDH51654.1"/>
    </source>
</evidence>
<dbReference type="GO" id="GO:0051301">
    <property type="term" value="P:cell division"/>
    <property type="evidence" value="ECO:0007669"/>
    <property type="project" value="UniProtKB-KW"/>
</dbReference>
<evidence type="ECO:0000256" key="2">
    <source>
        <dbReference type="ARBA" id="ARBA00022490"/>
    </source>
</evidence>
<keyword evidence="4" id="KW-0133">Cell shape</keyword>
<dbReference type="NCBIfam" id="TIGR03544">
    <property type="entry name" value="DivI1A_domain"/>
    <property type="match status" value="1"/>
</dbReference>
<dbReference type="STRING" id="930129.SAMN05216352_101522"/>
<dbReference type="PANTHER" id="PTHR35794:SF1">
    <property type="entry name" value="CELL CYCLE PROTEIN GPSB"/>
    <property type="match status" value="1"/>
</dbReference>
<dbReference type="InterPro" id="IPR019933">
    <property type="entry name" value="DivIVA_domain"/>
</dbReference>
<accession>A0A1G8D2A1</accession>
<evidence type="ECO:0000256" key="5">
    <source>
        <dbReference type="ARBA" id="ARBA00023054"/>
    </source>
</evidence>
<evidence type="ECO:0000256" key="3">
    <source>
        <dbReference type="ARBA" id="ARBA00022618"/>
    </source>
</evidence>
<keyword evidence="5" id="KW-0175">Coiled coil</keyword>
<organism evidence="8 9">
    <name type="scientific">Alteribacillus bidgolensis</name>
    <dbReference type="NCBI Taxonomy" id="930129"/>
    <lineage>
        <taxon>Bacteria</taxon>
        <taxon>Bacillati</taxon>
        <taxon>Bacillota</taxon>
        <taxon>Bacilli</taxon>
        <taxon>Bacillales</taxon>
        <taxon>Bacillaceae</taxon>
        <taxon>Alteribacillus</taxon>
    </lineage>
</organism>
<dbReference type="Proteomes" id="UP000199017">
    <property type="component" value="Unassembled WGS sequence"/>
</dbReference>
<dbReference type="AlphaFoldDB" id="A0A1G8D2A1"/>
<dbReference type="PIRSF" id="PIRSF029938">
    <property type="entry name" value="UCP029938"/>
    <property type="match status" value="1"/>
</dbReference>
<evidence type="ECO:0000256" key="6">
    <source>
        <dbReference type="ARBA" id="ARBA00023306"/>
    </source>
</evidence>
<name>A0A1G8D2A1_9BACI</name>
<dbReference type="NCBIfam" id="NF010725">
    <property type="entry name" value="PRK14127.1"/>
    <property type="match status" value="1"/>
</dbReference>
<evidence type="ECO:0000256" key="4">
    <source>
        <dbReference type="ARBA" id="ARBA00022960"/>
    </source>
</evidence>
<dbReference type="PANTHER" id="PTHR35794">
    <property type="entry name" value="CELL DIVISION PROTEIN DIVIVA"/>
    <property type="match status" value="1"/>
</dbReference>
<dbReference type="GO" id="GO:0008360">
    <property type="term" value="P:regulation of cell shape"/>
    <property type="evidence" value="ECO:0007669"/>
    <property type="project" value="UniProtKB-KW"/>
</dbReference>
<reference evidence="8 9" key="1">
    <citation type="submission" date="2016-10" db="EMBL/GenBank/DDBJ databases">
        <authorList>
            <person name="de Groot N.N."/>
        </authorList>
    </citation>
    <scope>NUCLEOTIDE SEQUENCE [LARGE SCALE GENOMIC DNA]</scope>
    <source>
        <strain evidence="9">P4B,CCM 7963,CECT 7998,DSM 25260,IBRC-M 10614,KCTC 13821</strain>
    </source>
</reference>
<sequence length="120" mass="13801">MIFGVNQSMQNIRLSAKEILDKDFKSSMKGYNKDEVDQFLDMIIQDYEAFEERINELEQSLEQSKKHSNRTAGETRFNREPQAPAADQTSSVQAAGGTNYDILKRLSNLEKEVFGKKLYD</sequence>
<keyword evidence="2" id="KW-0963">Cytoplasm</keyword>
<proteinExistence type="predicted"/>
<comment type="subcellular location">
    <subcellularLocation>
        <location evidence="1">Cytoplasm</location>
    </subcellularLocation>
</comment>
<dbReference type="GO" id="GO:0005737">
    <property type="term" value="C:cytoplasm"/>
    <property type="evidence" value="ECO:0007669"/>
    <property type="project" value="UniProtKB-SubCell"/>
</dbReference>
<dbReference type="InterPro" id="IPR007793">
    <property type="entry name" value="DivIVA_fam"/>
</dbReference>
<evidence type="ECO:0000256" key="1">
    <source>
        <dbReference type="ARBA" id="ARBA00004496"/>
    </source>
</evidence>
<dbReference type="Pfam" id="PF05103">
    <property type="entry name" value="DivIVA"/>
    <property type="match status" value="1"/>
</dbReference>
<keyword evidence="3" id="KW-0132">Cell division</keyword>